<dbReference type="Pfam" id="PF00989">
    <property type="entry name" value="PAS"/>
    <property type="match status" value="1"/>
</dbReference>
<dbReference type="Gene3D" id="3.60.40.10">
    <property type="entry name" value="PPM-type phosphatase domain"/>
    <property type="match status" value="1"/>
</dbReference>
<organism evidence="3 4">
    <name type="scientific">Streptomyces thermoviolaceus subsp. thermoviolaceus</name>
    <dbReference type="NCBI Taxonomy" id="66860"/>
    <lineage>
        <taxon>Bacteria</taxon>
        <taxon>Bacillati</taxon>
        <taxon>Actinomycetota</taxon>
        <taxon>Actinomycetes</taxon>
        <taxon>Kitasatosporales</taxon>
        <taxon>Streptomycetaceae</taxon>
        <taxon>Streptomyces</taxon>
    </lineage>
</organism>
<dbReference type="Gene3D" id="3.30.450.20">
    <property type="entry name" value="PAS domain"/>
    <property type="match status" value="2"/>
</dbReference>
<dbReference type="SUPFAM" id="SSF55874">
    <property type="entry name" value="ATPase domain of HSP90 chaperone/DNA topoisomerase II/histidine kinase"/>
    <property type="match status" value="1"/>
</dbReference>
<dbReference type="PROSITE" id="PS50112">
    <property type="entry name" value="PAS"/>
    <property type="match status" value="1"/>
</dbReference>
<dbReference type="InterPro" id="IPR036890">
    <property type="entry name" value="HATPase_C_sf"/>
</dbReference>
<dbReference type="InterPro" id="IPR035965">
    <property type="entry name" value="PAS-like_dom_sf"/>
</dbReference>
<dbReference type="EMBL" id="JAATEL010000024">
    <property type="protein sequence ID" value="NJP16607.1"/>
    <property type="molecule type" value="Genomic_DNA"/>
</dbReference>
<keyword evidence="1" id="KW-0378">Hydrolase</keyword>
<dbReference type="Pfam" id="PF13581">
    <property type="entry name" value="HATPase_c_2"/>
    <property type="match status" value="1"/>
</dbReference>
<dbReference type="InterPro" id="IPR003594">
    <property type="entry name" value="HATPase_dom"/>
</dbReference>
<dbReference type="InterPro" id="IPR013767">
    <property type="entry name" value="PAS_fold"/>
</dbReference>
<feature type="domain" description="PAS" evidence="2">
    <location>
        <begin position="21"/>
        <end position="65"/>
    </location>
</feature>
<dbReference type="PANTHER" id="PTHR43156:SF2">
    <property type="entry name" value="STAGE II SPORULATION PROTEIN E"/>
    <property type="match status" value="1"/>
</dbReference>
<dbReference type="NCBIfam" id="TIGR00229">
    <property type="entry name" value="sensory_box"/>
    <property type="match status" value="2"/>
</dbReference>
<evidence type="ECO:0000259" key="2">
    <source>
        <dbReference type="PROSITE" id="PS50112"/>
    </source>
</evidence>
<dbReference type="InterPro" id="IPR029016">
    <property type="entry name" value="GAF-like_dom_sf"/>
</dbReference>
<proteinExistence type="predicted"/>
<dbReference type="SMART" id="SM00065">
    <property type="entry name" value="GAF"/>
    <property type="match status" value="1"/>
</dbReference>
<evidence type="ECO:0000313" key="3">
    <source>
        <dbReference type="EMBL" id="NJP16607.1"/>
    </source>
</evidence>
<evidence type="ECO:0000256" key="1">
    <source>
        <dbReference type="ARBA" id="ARBA00022801"/>
    </source>
</evidence>
<comment type="caution">
    <text evidence="3">The sequence shown here is derived from an EMBL/GenBank/DDBJ whole genome shotgun (WGS) entry which is preliminary data.</text>
</comment>
<dbReference type="SUPFAM" id="SSF81606">
    <property type="entry name" value="PP2C-like"/>
    <property type="match status" value="1"/>
</dbReference>
<dbReference type="InterPro" id="IPR036457">
    <property type="entry name" value="PPM-type-like_dom_sf"/>
</dbReference>
<dbReference type="SMART" id="SM00331">
    <property type="entry name" value="PP2C_SIG"/>
    <property type="match status" value="1"/>
</dbReference>
<dbReference type="PANTHER" id="PTHR43156">
    <property type="entry name" value="STAGE II SPORULATION PROTEIN E-RELATED"/>
    <property type="match status" value="1"/>
</dbReference>
<dbReference type="Pfam" id="PF07228">
    <property type="entry name" value="SpoIIE"/>
    <property type="match status" value="1"/>
</dbReference>
<dbReference type="InterPro" id="IPR013656">
    <property type="entry name" value="PAS_4"/>
</dbReference>
<accession>A0ABX0YVG3</accession>
<dbReference type="SMART" id="SM00091">
    <property type="entry name" value="PAS"/>
    <property type="match status" value="2"/>
</dbReference>
<keyword evidence="4" id="KW-1185">Reference proteome</keyword>
<name>A0ABX0YVG3_STRTL</name>
<evidence type="ECO:0000313" key="4">
    <source>
        <dbReference type="Proteomes" id="UP000635996"/>
    </source>
</evidence>
<dbReference type="RefSeq" id="WP_168132134.1">
    <property type="nucleotide sequence ID" value="NZ_BMVZ01000001.1"/>
</dbReference>
<dbReference type="SUPFAM" id="SSF55781">
    <property type="entry name" value="GAF domain-like"/>
    <property type="match status" value="1"/>
</dbReference>
<dbReference type="InterPro" id="IPR000014">
    <property type="entry name" value="PAS"/>
</dbReference>
<gene>
    <name evidence="3" type="ORF">HCJ95_20595</name>
</gene>
<dbReference type="CDD" id="cd16936">
    <property type="entry name" value="HATPase_RsbW-like"/>
    <property type="match status" value="1"/>
</dbReference>
<dbReference type="InterPro" id="IPR052016">
    <property type="entry name" value="Bact_Sigma-Reg"/>
</dbReference>
<dbReference type="CDD" id="cd00130">
    <property type="entry name" value="PAS"/>
    <property type="match status" value="2"/>
</dbReference>
<dbReference type="SUPFAM" id="SSF55785">
    <property type="entry name" value="PYP-like sensor domain (PAS domain)"/>
    <property type="match status" value="2"/>
</dbReference>
<dbReference type="InterPro" id="IPR003018">
    <property type="entry name" value="GAF"/>
</dbReference>
<dbReference type="Pfam" id="PF08448">
    <property type="entry name" value="PAS_4"/>
    <property type="match status" value="1"/>
</dbReference>
<dbReference type="Proteomes" id="UP000635996">
    <property type="component" value="Unassembled WGS sequence"/>
</dbReference>
<dbReference type="Gene3D" id="3.30.565.10">
    <property type="entry name" value="Histidine kinase-like ATPase, C-terminal domain"/>
    <property type="match status" value="1"/>
</dbReference>
<dbReference type="Gene3D" id="3.30.450.40">
    <property type="match status" value="1"/>
</dbReference>
<reference evidence="3 4" key="1">
    <citation type="submission" date="2020-03" db="EMBL/GenBank/DDBJ databases">
        <title>WGS of actinomycetes isolated from Thailand.</title>
        <authorList>
            <person name="Thawai C."/>
        </authorList>
    </citation>
    <scope>NUCLEOTIDE SEQUENCE [LARGE SCALE GENOMIC DNA]</scope>
    <source>
        <strain evidence="3 4">NBRC 13905</strain>
    </source>
</reference>
<dbReference type="InterPro" id="IPR001932">
    <property type="entry name" value="PPM-type_phosphatase-like_dom"/>
</dbReference>
<protein>
    <submittedName>
        <fullName evidence="3">SpoIIE family protein phosphatase</fullName>
    </submittedName>
</protein>
<sequence>MTHDDRTTPGAAVADDDGAGRSAGAAVAVLDDEGTVIGWTGAAQSLTGFTAQDVVGRGAVEMLVPAQAGRRAAAQARRCRTENGWSGVAGVRRRDRDPVDLTLCVRPLARADGKRQWLVCAAPAGARPSPVGGLDVESLLSGAPIGICLRDAQLRCIWANDALAVHDGISREQRLGRRVSEVLPGEQGERVEAAQRQVLAHGVPVVDHEFRRSDPGHPHRERTYSISFFRLDDGEGRPSGVCTMSLDVTDRERARERLAVLTESSTRIGSTLDVMRTGQELADFAVPSLADYVTVDLAEEIRLGEELPVPFGAAGGSTPAFRRAGLASVHDGAPESLWARGEHVFVRESSPFSAVLTTGTPYLEPVLDTSPGGWLAQDAKRAEKVRRHGMHSLMVVPIHARGAVLGVAVFVRSADPTPFEADDLLFAQELVSRAALALDNARQYVRERATALALQRDLLPHRLQGGAAVDVACRYLPADREDGVGGDWYDVVPLSAARVALVVGDVVGHGIHAAAAMGRLRTAVHTLATMDLPPDELLTRLDETISRLSDEDLEANALTGSVLGATCLYAVYDPVNRSCTMATAGHPPPVIVSPDGDVTIPRLPTGLPLGVGMASYEAVQLELPEGSVLALYTDGLVEERGADIEEGMRRLGDAVAQPGCSVDALCASVFDTVPAPAPSDDATLLLARTHALDPGEVATWSLARDPAVVGQARALTQSLLAGWGLEHLAPTTELIVSELVTNAVRHGAGPITLRLIRHRVLACEVFDASDSIPRLRHARATDEGGRGLFLVARLSRRHGTRTTAEGKVVWAEQELTPAQA</sequence>
<dbReference type="Pfam" id="PF01590">
    <property type="entry name" value="GAF"/>
    <property type="match status" value="1"/>
</dbReference>